<dbReference type="PROSITE" id="PS50086">
    <property type="entry name" value="TBC_RABGAP"/>
    <property type="match status" value="1"/>
</dbReference>
<proteinExistence type="predicted"/>
<dbReference type="PANTHER" id="PTHR22957:SF337">
    <property type="entry name" value="TBC1 DOMAIN FAMILY MEMBER 5"/>
    <property type="match status" value="1"/>
</dbReference>
<accession>A0A132A9H4</accession>
<evidence type="ECO:0000256" key="1">
    <source>
        <dbReference type="ARBA" id="ARBA00022468"/>
    </source>
</evidence>
<evidence type="ECO:0000256" key="2">
    <source>
        <dbReference type="SAM" id="MobiDB-lite"/>
    </source>
</evidence>
<dbReference type="Pfam" id="PF00566">
    <property type="entry name" value="RabGAP-TBC"/>
    <property type="match status" value="1"/>
</dbReference>
<dbReference type="SMART" id="SM00164">
    <property type="entry name" value="TBC"/>
    <property type="match status" value="1"/>
</dbReference>
<dbReference type="GO" id="GO:0005096">
    <property type="term" value="F:GTPase activator activity"/>
    <property type="evidence" value="ECO:0007669"/>
    <property type="project" value="UniProtKB-KW"/>
</dbReference>
<reference evidence="3 4" key="1">
    <citation type="journal article" date="2015" name="Parasit. Vectors">
        <title>Draft genome of the scabies mite.</title>
        <authorList>
            <person name="Rider S.D.Jr."/>
            <person name="Morgan M.S."/>
            <person name="Arlian L.G."/>
        </authorList>
    </citation>
    <scope>NUCLEOTIDE SEQUENCE [LARGE SCALE GENOMIC DNA]</scope>
    <source>
        <strain evidence="3">Arlian Lab</strain>
    </source>
</reference>
<comment type="caution">
    <text evidence="3">The sequence shown here is derived from an EMBL/GenBank/DDBJ whole genome shotgun (WGS) entry which is preliminary data.</text>
</comment>
<dbReference type="InterPro" id="IPR000195">
    <property type="entry name" value="Rab-GAP-TBC_dom"/>
</dbReference>
<evidence type="ECO:0000313" key="3">
    <source>
        <dbReference type="EMBL" id="KPM07519.1"/>
    </source>
</evidence>
<gene>
    <name evidence="3" type="ORF">QR98_0060150</name>
</gene>
<sequence length="525" mass="61964">YISLEKIDILKQIALKSGLRSYRFRSIAWSIFLGCIPDDRTERIERIRSLRNKYVALKDSYRQDPRLLELEDKSISNDNPLSQDESSHWNRYFSDDELQTRIRQDVIRAFPDINFFQSSHIQEIMINILFNFARENPQIEYKQGMHEILAPIIFVIHSDHQSYLFSKENGLIDDEIEELMDSNYIEHDSYVLFSQVMERIESWYDNNSLLKTTKKHEFVSMEPFSNDLDFNCYSKIGIKLKMITEQILRRHDEELFIHLRDLKIAPQIFGIRWMRLLFIREFQMQDLLVLWDAIFANDFTLCDFIFTSMLVVIRSLLLPFGYADCLNHLMRYPSVCDVHYVIHLALHFRDPLKYPEPIEHSTLVLPNPKAIKAQMANRFPESLDLNPNNHRSNNKLSRSSPNGNSNGGDSSLQRNSEVTHSFDWIEDKFGRSSKINLNLDVSSKTIIDDLKQQIEKLNHKKEFCAHYMTKHLEILQTFINQFSSNQNFKMESDQRKDFESQLDNALISIAEMKKIRDILRGTLTP</sequence>
<dbReference type="FunFam" id="1.10.472.80:FF:000038">
    <property type="entry name" value="TBC1 domain family member 5"/>
    <property type="match status" value="1"/>
</dbReference>
<dbReference type="Proteomes" id="UP000616769">
    <property type="component" value="Unassembled WGS sequence"/>
</dbReference>
<dbReference type="GO" id="GO:0005737">
    <property type="term" value="C:cytoplasm"/>
    <property type="evidence" value="ECO:0007669"/>
    <property type="project" value="UniProtKB-ARBA"/>
</dbReference>
<dbReference type="PANTHER" id="PTHR22957">
    <property type="entry name" value="TBC1 DOMAIN FAMILY MEMBER GTPASE-ACTIVATING PROTEIN"/>
    <property type="match status" value="1"/>
</dbReference>
<dbReference type="SUPFAM" id="SSF47923">
    <property type="entry name" value="Ypt/Rab-GAP domain of gyp1p"/>
    <property type="match status" value="2"/>
</dbReference>
<evidence type="ECO:0000313" key="4">
    <source>
        <dbReference type="Proteomes" id="UP000616769"/>
    </source>
</evidence>
<dbReference type="Gene3D" id="1.10.472.80">
    <property type="entry name" value="Ypt/Rab-GAP domain of gyp1p, domain 3"/>
    <property type="match status" value="1"/>
</dbReference>
<dbReference type="FunFam" id="1.10.8.270:FF:000011">
    <property type="entry name" value="TBC1 domain family member 5"/>
    <property type="match status" value="1"/>
</dbReference>
<dbReference type="OrthoDB" id="27140at2759"/>
<organism evidence="3 4">
    <name type="scientific">Sarcoptes scabiei</name>
    <name type="common">Itch mite</name>
    <name type="synonym">Acarus scabiei</name>
    <dbReference type="NCBI Taxonomy" id="52283"/>
    <lineage>
        <taxon>Eukaryota</taxon>
        <taxon>Metazoa</taxon>
        <taxon>Ecdysozoa</taxon>
        <taxon>Arthropoda</taxon>
        <taxon>Chelicerata</taxon>
        <taxon>Arachnida</taxon>
        <taxon>Acari</taxon>
        <taxon>Acariformes</taxon>
        <taxon>Sarcoptiformes</taxon>
        <taxon>Astigmata</taxon>
        <taxon>Psoroptidia</taxon>
        <taxon>Sarcoptoidea</taxon>
        <taxon>Sarcoptidae</taxon>
        <taxon>Sarcoptinae</taxon>
        <taxon>Sarcoptes</taxon>
    </lineage>
</organism>
<feature type="region of interest" description="Disordered" evidence="2">
    <location>
        <begin position="381"/>
        <end position="415"/>
    </location>
</feature>
<name>A0A132A9H4_SARSC</name>
<feature type="compositionally biased region" description="Polar residues" evidence="2">
    <location>
        <begin position="385"/>
        <end position="396"/>
    </location>
</feature>
<dbReference type="Gene3D" id="1.10.8.270">
    <property type="entry name" value="putative rabgap domain of human tbc1 domain family member 14 like domains"/>
    <property type="match status" value="1"/>
</dbReference>
<feature type="non-terminal residue" evidence="3">
    <location>
        <position position="1"/>
    </location>
</feature>
<feature type="compositionally biased region" description="Low complexity" evidence="2">
    <location>
        <begin position="397"/>
        <end position="411"/>
    </location>
</feature>
<dbReference type="EMBL" id="JXLN01011622">
    <property type="protein sequence ID" value="KPM07519.1"/>
    <property type="molecule type" value="Genomic_DNA"/>
</dbReference>
<dbReference type="AlphaFoldDB" id="A0A132A9H4"/>
<dbReference type="VEuPathDB" id="VectorBase:SSCA008104"/>
<dbReference type="InterPro" id="IPR035969">
    <property type="entry name" value="Rab-GAP_TBC_sf"/>
</dbReference>
<keyword evidence="1" id="KW-0343">GTPase activation</keyword>
<protein>
    <submittedName>
        <fullName evidence="3">TBC1 domain containing protein 4</fullName>
    </submittedName>
</protein>